<dbReference type="Pfam" id="PF00710">
    <property type="entry name" value="Asparaginase"/>
    <property type="match status" value="1"/>
</dbReference>
<evidence type="ECO:0000256" key="4">
    <source>
        <dbReference type="ARBA" id="ARBA00049366"/>
    </source>
</evidence>
<sequence length="365" mass="38267">MAFLRAVLPFVAAAAASPIALTPQLFERADVSTPINGSLPNITIFATGGTIASQGTSNTQTVGYSVGLGVQQLIDAVPEILNISNIQGYQVANVDSGSVNETVLLKLNSMIAAELARPEIAGVVVTHGTDTLEETAFFLDLAVNSSKPVVCVGAMRPATALSADGPLNLLQAVTLAASPNARDRGIMITLNDRIGSAFYTTKNNANSLDTFYSTEAGQLGFFINQVPYFYYAPARPIGLQHFDLANITDLPQVDILYAHQDMDVTLFNSAVAGGARGVVYAGVGAGGLSSAARQAAEAVFNATEVPMVASHRSADGFVPTEDEGFAIASGFYNPQKARILLQLSVASGYDLDGIRDVFALNYPQP</sequence>
<dbReference type="Gene3D" id="3.40.50.40">
    <property type="match status" value="1"/>
</dbReference>
<dbReference type="InterPro" id="IPR036152">
    <property type="entry name" value="Asp/glu_Ase-like_sf"/>
</dbReference>
<dbReference type="InterPro" id="IPR006034">
    <property type="entry name" value="Asparaginase/glutaminase-like"/>
</dbReference>
<evidence type="ECO:0000256" key="8">
    <source>
        <dbReference type="PROSITE-ProRule" id="PRU10100"/>
    </source>
</evidence>
<protein>
    <recommendedName>
        <fullName evidence="2">asparaginase</fullName>
        <ecNumber evidence="2">3.5.1.1</ecNumber>
    </recommendedName>
</protein>
<feature type="domain" description="Asparaginase/glutaminase C-terminal" evidence="12">
    <location>
        <begin position="252"/>
        <end position="358"/>
    </location>
</feature>
<dbReference type="GO" id="GO:0004067">
    <property type="term" value="F:asparaginase activity"/>
    <property type="evidence" value="ECO:0007669"/>
    <property type="project" value="UniProtKB-UniRule"/>
</dbReference>
<dbReference type="Proteomes" id="UP000799441">
    <property type="component" value="Unassembled WGS sequence"/>
</dbReference>
<dbReference type="FunFam" id="3.40.50.1170:FF:000001">
    <property type="entry name" value="L-asparaginase 2"/>
    <property type="match status" value="1"/>
</dbReference>
<dbReference type="PANTHER" id="PTHR11707:SF28">
    <property type="entry name" value="60 KDA LYSOPHOSPHOLIPASE"/>
    <property type="match status" value="1"/>
</dbReference>
<dbReference type="PROSITE" id="PS00917">
    <property type="entry name" value="ASN_GLN_ASE_2"/>
    <property type="match status" value="1"/>
</dbReference>
<dbReference type="Gene3D" id="3.40.50.1170">
    <property type="entry name" value="L-asparaginase, N-terminal domain"/>
    <property type="match status" value="1"/>
</dbReference>
<dbReference type="PANTHER" id="PTHR11707">
    <property type="entry name" value="L-ASPARAGINASE"/>
    <property type="match status" value="1"/>
</dbReference>
<dbReference type="InterPro" id="IPR040919">
    <property type="entry name" value="Asparaginase_C"/>
</dbReference>
<reference evidence="13" key="1">
    <citation type="journal article" date="2020" name="Stud. Mycol.">
        <title>101 Dothideomycetes genomes: a test case for predicting lifestyles and emergence of pathogens.</title>
        <authorList>
            <person name="Haridas S."/>
            <person name="Albert R."/>
            <person name="Binder M."/>
            <person name="Bloem J."/>
            <person name="Labutti K."/>
            <person name="Salamov A."/>
            <person name="Andreopoulos B."/>
            <person name="Baker S."/>
            <person name="Barry K."/>
            <person name="Bills G."/>
            <person name="Bluhm B."/>
            <person name="Cannon C."/>
            <person name="Castanera R."/>
            <person name="Culley D."/>
            <person name="Daum C."/>
            <person name="Ezra D."/>
            <person name="Gonzalez J."/>
            <person name="Henrissat B."/>
            <person name="Kuo A."/>
            <person name="Liang C."/>
            <person name="Lipzen A."/>
            <person name="Lutzoni F."/>
            <person name="Magnuson J."/>
            <person name="Mondo S."/>
            <person name="Nolan M."/>
            <person name="Ohm R."/>
            <person name="Pangilinan J."/>
            <person name="Park H.-J."/>
            <person name="Ramirez L."/>
            <person name="Alfaro M."/>
            <person name="Sun H."/>
            <person name="Tritt A."/>
            <person name="Yoshinaga Y."/>
            <person name="Zwiers L.-H."/>
            <person name="Turgeon B."/>
            <person name="Goodwin S."/>
            <person name="Spatafora J."/>
            <person name="Crous P."/>
            <person name="Grigoriev I."/>
        </authorList>
    </citation>
    <scope>NUCLEOTIDE SEQUENCE</scope>
    <source>
        <strain evidence="13">CBS 116435</strain>
    </source>
</reference>
<evidence type="ECO:0000259" key="11">
    <source>
        <dbReference type="Pfam" id="PF00710"/>
    </source>
</evidence>
<accession>A0A9P4Q4B9</accession>
<evidence type="ECO:0000256" key="5">
    <source>
        <dbReference type="PIRSR" id="PIRSR001220-1"/>
    </source>
</evidence>
<dbReference type="InterPro" id="IPR037152">
    <property type="entry name" value="L-asparaginase_N_sf"/>
</dbReference>
<feature type="active site" evidence="8">
    <location>
        <position position="129"/>
    </location>
</feature>
<feature type="signal peptide" evidence="10">
    <location>
        <begin position="1"/>
        <end position="16"/>
    </location>
</feature>
<dbReference type="PRINTS" id="PR00139">
    <property type="entry name" value="ASNGLNASE"/>
</dbReference>
<dbReference type="FunFam" id="3.40.50.40:FF:000007">
    <property type="entry name" value="L-asparaginase"/>
    <property type="match status" value="1"/>
</dbReference>
<evidence type="ECO:0000256" key="2">
    <source>
        <dbReference type="ARBA" id="ARBA00012920"/>
    </source>
</evidence>
<evidence type="ECO:0000256" key="6">
    <source>
        <dbReference type="PIRSR" id="PIRSR001220-2"/>
    </source>
</evidence>
<evidence type="ECO:0000313" key="13">
    <source>
        <dbReference type="EMBL" id="KAF2719544.1"/>
    </source>
</evidence>
<dbReference type="CDD" id="cd08964">
    <property type="entry name" value="L-asparaginase_II"/>
    <property type="match status" value="1"/>
</dbReference>
<feature type="binding site" evidence="6">
    <location>
        <position position="96"/>
    </location>
    <ligand>
        <name>substrate</name>
    </ligand>
</feature>
<feature type="active site" evidence="7">
    <location>
        <position position="50"/>
    </location>
</feature>
<keyword evidence="10" id="KW-0732">Signal</keyword>
<dbReference type="Pfam" id="PF17763">
    <property type="entry name" value="Asparaginase_C"/>
    <property type="match status" value="1"/>
</dbReference>
<dbReference type="PROSITE" id="PS51732">
    <property type="entry name" value="ASN_GLN_ASE_3"/>
    <property type="match status" value="1"/>
</dbReference>
<feature type="chain" id="PRO_5040445018" description="asparaginase" evidence="10">
    <location>
        <begin position="17"/>
        <end position="365"/>
    </location>
</feature>
<feature type="domain" description="L-asparaginase N-terminal" evidence="11">
    <location>
        <begin position="41"/>
        <end position="230"/>
    </location>
</feature>
<evidence type="ECO:0000313" key="14">
    <source>
        <dbReference type="Proteomes" id="UP000799441"/>
    </source>
</evidence>
<comment type="catalytic activity">
    <reaction evidence="4">
        <text>L-asparagine + H2O = L-aspartate + NH4(+)</text>
        <dbReference type="Rhea" id="RHEA:21016"/>
        <dbReference type="ChEBI" id="CHEBI:15377"/>
        <dbReference type="ChEBI" id="CHEBI:28938"/>
        <dbReference type="ChEBI" id="CHEBI:29991"/>
        <dbReference type="ChEBI" id="CHEBI:58048"/>
        <dbReference type="EC" id="3.5.1.1"/>
    </reaction>
</comment>
<dbReference type="GO" id="GO:0006530">
    <property type="term" value="P:L-asparagine catabolic process"/>
    <property type="evidence" value="ECO:0007669"/>
    <property type="project" value="UniProtKB-ARBA"/>
</dbReference>
<dbReference type="SMART" id="SM00870">
    <property type="entry name" value="Asparaginase"/>
    <property type="match status" value="1"/>
</dbReference>
<dbReference type="AlphaFoldDB" id="A0A9P4Q4B9"/>
<dbReference type="InterPro" id="IPR004550">
    <property type="entry name" value="AsnASE_II"/>
</dbReference>
<evidence type="ECO:0000256" key="9">
    <source>
        <dbReference type="RuleBase" id="RU004456"/>
    </source>
</evidence>
<dbReference type="EC" id="3.5.1.1" evidence="2"/>
<dbReference type="InterPro" id="IPR027475">
    <property type="entry name" value="Asparaginase/glutaminase_AS2"/>
</dbReference>
<keyword evidence="14" id="KW-1185">Reference proteome</keyword>
<dbReference type="InterPro" id="IPR027473">
    <property type="entry name" value="L-asparaginase_C"/>
</dbReference>
<evidence type="ECO:0000256" key="3">
    <source>
        <dbReference type="ARBA" id="ARBA00022801"/>
    </source>
</evidence>
<dbReference type="EMBL" id="MU003810">
    <property type="protein sequence ID" value="KAF2719544.1"/>
    <property type="molecule type" value="Genomic_DNA"/>
</dbReference>
<name>A0A9P4Q4B9_9PEZI</name>
<dbReference type="InterPro" id="IPR027474">
    <property type="entry name" value="L-asparaginase_N"/>
</dbReference>
<proteinExistence type="inferred from homology"/>
<evidence type="ECO:0000256" key="10">
    <source>
        <dbReference type="SAM" id="SignalP"/>
    </source>
</evidence>
<dbReference type="SUPFAM" id="SSF53774">
    <property type="entry name" value="Glutaminase/Asparaginase"/>
    <property type="match status" value="1"/>
</dbReference>
<dbReference type="OrthoDB" id="542841at2759"/>
<comment type="similarity">
    <text evidence="1 9">Belongs to the asparaginase 1 family.</text>
</comment>
<feature type="active site" description="O-isoaspartyl threonine intermediate" evidence="5">
    <location>
        <position position="50"/>
    </location>
</feature>
<dbReference type="NCBIfam" id="TIGR00520">
    <property type="entry name" value="asnASE_II"/>
    <property type="match status" value="1"/>
</dbReference>
<keyword evidence="3" id="KW-0378">Hydrolase</keyword>
<dbReference type="InterPro" id="IPR020827">
    <property type="entry name" value="Asparaginase/glutaminase_AS1"/>
</dbReference>
<comment type="caution">
    <text evidence="13">The sequence shown here is derived from an EMBL/GenBank/DDBJ whole genome shotgun (WGS) entry which is preliminary data.</text>
</comment>
<feature type="binding site" evidence="6">
    <location>
        <begin position="129"/>
        <end position="130"/>
    </location>
    <ligand>
        <name>substrate</name>
    </ligand>
</feature>
<evidence type="ECO:0000256" key="1">
    <source>
        <dbReference type="ARBA" id="ARBA00010518"/>
    </source>
</evidence>
<dbReference type="PROSITE" id="PS00144">
    <property type="entry name" value="ASN_GLN_ASE_1"/>
    <property type="match status" value="1"/>
</dbReference>
<organism evidence="13 14">
    <name type="scientific">Polychaeton citri CBS 116435</name>
    <dbReference type="NCBI Taxonomy" id="1314669"/>
    <lineage>
        <taxon>Eukaryota</taxon>
        <taxon>Fungi</taxon>
        <taxon>Dikarya</taxon>
        <taxon>Ascomycota</taxon>
        <taxon>Pezizomycotina</taxon>
        <taxon>Dothideomycetes</taxon>
        <taxon>Dothideomycetidae</taxon>
        <taxon>Capnodiales</taxon>
        <taxon>Capnodiaceae</taxon>
        <taxon>Polychaeton</taxon>
    </lineage>
</organism>
<evidence type="ECO:0000256" key="7">
    <source>
        <dbReference type="PROSITE-ProRule" id="PRU10099"/>
    </source>
</evidence>
<dbReference type="PIRSF" id="PIRSF001220">
    <property type="entry name" value="L-ASNase_gatD"/>
    <property type="match status" value="1"/>
</dbReference>
<dbReference type="PIRSF" id="PIRSF500176">
    <property type="entry name" value="L_ASNase"/>
    <property type="match status" value="1"/>
</dbReference>
<gene>
    <name evidence="13" type="ORF">K431DRAFT_286672</name>
</gene>
<evidence type="ECO:0000259" key="12">
    <source>
        <dbReference type="Pfam" id="PF17763"/>
    </source>
</evidence>